<protein>
    <submittedName>
        <fullName evidence="4">7TM_GPCR_Srx domain-containing protein</fullName>
    </submittedName>
</protein>
<keyword evidence="1" id="KW-0812">Transmembrane</keyword>
<evidence type="ECO:0000256" key="1">
    <source>
        <dbReference type="SAM" id="Phobius"/>
    </source>
</evidence>
<feature type="transmembrane region" description="Helical" evidence="1">
    <location>
        <begin position="69"/>
        <end position="91"/>
    </location>
</feature>
<evidence type="ECO:0000313" key="4">
    <source>
        <dbReference type="WBParaSite" id="ACOC_0000642501-mRNA-1"/>
    </source>
</evidence>
<dbReference type="Proteomes" id="UP000267027">
    <property type="component" value="Unassembled WGS sequence"/>
</dbReference>
<evidence type="ECO:0000313" key="3">
    <source>
        <dbReference type="Proteomes" id="UP000267027"/>
    </source>
</evidence>
<keyword evidence="1" id="KW-0472">Membrane</keyword>
<feature type="transmembrane region" description="Helical" evidence="1">
    <location>
        <begin position="155"/>
        <end position="180"/>
    </location>
</feature>
<keyword evidence="3" id="KW-1185">Reference proteome</keyword>
<feature type="transmembrane region" description="Helical" evidence="1">
    <location>
        <begin position="6"/>
        <end position="24"/>
    </location>
</feature>
<feature type="transmembrane region" description="Helical" evidence="1">
    <location>
        <begin position="31"/>
        <end position="49"/>
    </location>
</feature>
<dbReference type="EMBL" id="UYYA01003945">
    <property type="protein sequence ID" value="VDM58011.1"/>
    <property type="molecule type" value="Genomic_DNA"/>
</dbReference>
<dbReference type="WBParaSite" id="ACOC_0000642501-mRNA-1">
    <property type="protein sequence ID" value="ACOC_0000642501-mRNA-1"/>
    <property type="gene ID" value="ACOC_0000642501"/>
</dbReference>
<keyword evidence="1" id="KW-1133">Transmembrane helix</keyword>
<dbReference type="OrthoDB" id="5851048at2759"/>
<gene>
    <name evidence="2" type="ORF">ACOC_LOCUS6426</name>
</gene>
<organism evidence="4">
    <name type="scientific">Angiostrongylus costaricensis</name>
    <name type="common">Nematode worm</name>
    <dbReference type="NCBI Taxonomy" id="334426"/>
    <lineage>
        <taxon>Eukaryota</taxon>
        <taxon>Metazoa</taxon>
        <taxon>Ecdysozoa</taxon>
        <taxon>Nematoda</taxon>
        <taxon>Chromadorea</taxon>
        <taxon>Rhabditida</taxon>
        <taxon>Rhabditina</taxon>
        <taxon>Rhabditomorpha</taxon>
        <taxon>Strongyloidea</taxon>
        <taxon>Metastrongylidae</taxon>
        <taxon>Angiostrongylus</taxon>
    </lineage>
</organism>
<dbReference type="AlphaFoldDB" id="A0A158PHI8"/>
<proteinExistence type="predicted"/>
<feature type="transmembrane region" description="Helical" evidence="1">
    <location>
        <begin position="112"/>
        <end position="135"/>
    </location>
</feature>
<accession>A0A158PHI8</accession>
<reference evidence="4" key="1">
    <citation type="submission" date="2016-04" db="UniProtKB">
        <authorList>
            <consortium name="WormBaseParasite"/>
        </authorList>
    </citation>
    <scope>IDENTIFICATION</scope>
</reference>
<sequence length="387" mass="43917">MGTALVVLGVIRFVCYFLLITVILRMSRNRLLYFLGIICVISSRGSKLLRDLCFSLSAATLMPSLFYLWLDYRCFLVFIYLLLKLRAFAFCSETPMPLWTFLLDQRCLQNCLVIMAALFLILSCSTVSLDVYTIWKKLFYRLFHGAEQKTPFLTALTAIFAMAASTPRFTSIAFICLSLYSLNSTVFQMISYLYLSSNGYFGDHLCELFFPGVGRCHLSVTKSGSIHSVISRILLLGFFGGKCLGSVAFPVYQLFFQSTVEYDFVITVLLTKQSDLQLLYLQILCAENLTSKPMLQTTLLIMSVVRFVEILTQLDYRGTGDDLSVAWKVHQTADFFALISTFSIKTNFKTLVCNRINNKVFGFHQFLMGAAYIGFPSTIVDVFKCIF</sequence>
<name>A0A158PHI8_ANGCS</name>
<evidence type="ECO:0000313" key="2">
    <source>
        <dbReference type="EMBL" id="VDM58011.1"/>
    </source>
</evidence>
<reference evidence="2 3" key="2">
    <citation type="submission" date="2018-11" db="EMBL/GenBank/DDBJ databases">
        <authorList>
            <consortium name="Pathogen Informatics"/>
        </authorList>
    </citation>
    <scope>NUCLEOTIDE SEQUENCE [LARGE SCALE GENOMIC DNA]</scope>
    <source>
        <strain evidence="2 3">Costa Rica</strain>
    </source>
</reference>